<accession>A0A6J4RKG2</accession>
<organism evidence="2">
    <name type="scientific">uncultured Rubrobacteraceae bacterium</name>
    <dbReference type="NCBI Taxonomy" id="349277"/>
    <lineage>
        <taxon>Bacteria</taxon>
        <taxon>Bacillati</taxon>
        <taxon>Actinomycetota</taxon>
        <taxon>Rubrobacteria</taxon>
        <taxon>Rubrobacterales</taxon>
        <taxon>Rubrobacteraceae</taxon>
        <taxon>environmental samples</taxon>
    </lineage>
</organism>
<feature type="compositionally biased region" description="Basic and acidic residues" evidence="1">
    <location>
        <begin position="210"/>
        <end position="221"/>
    </location>
</feature>
<feature type="region of interest" description="Disordered" evidence="1">
    <location>
        <begin position="97"/>
        <end position="257"/>
    </location>
</feature>
<protein>
    <submittedName>
        <fullName evidence="2">DegV family protein</fullName>
    </submittedName>
</protein>
<evidence type="ECO:0000256" key="1">
    <source>
        <dbReference type="SAM" id="MobiDB-lite"/>
    </source>
</evidence>
<feature type="non-terminal residue" evidence="2">
    <location>
        <position position="1"/>
    </location>
</feature>
<evidence type="ECO:0000313" key="2">
    <source>
        <dbReference type="EMBL" id="CAA9470066.1"/>
    </source>
</evidence>
<dbReference type="EMBL" id="CADCVI010000121">
    <property type="protein sequence ID" value="CAA9470066.1"/>
    <property type="molecule type" value="Genomic_DNA"/>
</dbReference>
<sequence>DDRDSDGLDHEPPRGDQGASGRAGRPADLRVRPGRDVHGQGRPFERRVLREAEDVVPLPVHLAAPDGGVRRGLRVARLLRRRARPYALREAQRHVPVGVLGGGDGGSARGGRRHAERRDGLRTDPSGGPSGSGRGRQLRGREEGDGGCGAPLRYLLRRRHPGVPGEERANRPRPAPRRDRAGYPSGPAPRGWGGRTAQTGPGPQAPVVGDRGRGQADDRGGAPHSVRPRGLLRCARRPEERARDGGKLRLGDRGRRRVPRRTRCLWRGLPI</sequence>
<feature type="compositionally biased region" description="Gly residues" evidence="1">
    <location>
        <begin position="99"/>
        <end position="109"/>
    </location>
</feature>
<reference evidence="2" key="1">
    <citation type="submission" date="2020-02" db="EMBL/GenBank/DDBJ databases">
        <authorList>
            <person name="Meier V. D."/>
        </authorList>
    </citation>
    <scope>NUCLEOTIDE SEQUENCE</scope>
    <source>
        <strain evidence="2">AVDCRST_MAG25</strain>
    </source>
</reference>
<feature type="compositionally biased region" description="Basic and acidic residues" evidence="1">
    <location>
        <begin position="165"/>
        <end position="181"/>
    </location>
</feature>
<feature type="compositionally biased region" description="Basic and acidic residues" evidence="1">
    <location>
        <begin position="236"/>
        <end position="253"/>
    </location>
</feature>
<gene>
    <name evidence="2" type="ORF">AVDCRST_MAG25-1971</name>
</gene>
<feature type="compositionally biased region" description="Basic and acidic residues" evidence="1">
    <location>
        <begin position="1"/>
        <end position="14"/>
    </location>
</feature>
<feature type="non-terminal residue" evidence="2">
    <location>
        <position position="271"/>
    </location>
</feature>
<dbReference type="AlphaFoldDB" id="A0A6J4RKG2"/>
<feature type="compositionally biased region" description="Basic and acidic residues" evidence="1">
    <location>
        <begin position="25"/>
        <end position="53"/>
    </location>
</feature>
<feature type="region of interest" description="Disordered" evidence="1">
    <location>
        <begin position="1"/>
        <end position="53"/>
    </location>
</feature>
<proteinExistence type="predicted"/>
<name>A0A6J4RKG2_9ACTN</name>